<proteinExistence type="predicted"/>
<dbReference type="KEGG" id="mpw:MPR_3090"/>
<evidence type="ECO:0000313" key="2">
    <source>
        <dbReference type="EMBL" id="SEQ63682.1"/>
    </source>
</evidence>
<keyword evidence="3" id="KW-1185">Reference proteome</keyword>
<feature type="transmembrane region" description="Helical" evidence="1">
    <location>
        <begin position="102"/>
        <end position="118"/>
    </location>
</feature>
<comment type="caution">
    <text evidence="2">The sequence shown here is derived from an EMBL/GenBank/DDBJ whole genome shotgun (WGS) entry which is preliminary data.</text>
</comment>
<dbReference type="AlphaFoldDB" id="A0AAJ5BDL0"/>
<evidence type="ECO:0000256" key="1">
    <source>
        <dbReference type="SAM" id="Phobius"/>
    </source>
</evidence>
<name>A0AAJ5BDL0_MYRPR</name>
<keyword evidence="1" id="KW-0472">Membrane</keyword>
<feature type="transmembrane region" description="Helical" evidence="1">
    <location>
        <begin position="71"/>
        <end position="90"/>
    </location>
</feature>
<dbReference type="Proteomes" id="UP000183496">
    <property type="component" value="Unassembled WGS sequence"/>
</dbReference>
<reference evidence="2 3" key="1">
    <citation type="submission" date="2016-10" db="EMBL/GenBank/DDBJ databases">
        <authorList>
            <person name="Varghese N."/>
            <person name="Submissions S."/>
        </authorList>
    </citation>
    <scope>NUCLEOTIDE SEQUENCE [LARGE SCALE GENOMIC DNA]</scope>
    <source>
        <strain evidence="3">DSM 19823 / KCTC 23066 / CCTCC M 208030 / D25</strain>
    </source>
</reference>
<accession>A0AAJ5BDL0</accession>
<feature type="transmembrane region" description="Helical" evidence="1">
    <location>
        <begin position="12"/>
        <end position="30"/>
    </location>
</feature>
<organism evidence="2 3">
    <name type="scientific">Myroides profundi</name>
    <dbReference type="NCBI Taxonomy" id="480520"/>
    <lineage>
        <taxon>Bacteria</taxon>
        <taxon>Pseudomonadati</taxon>
        <taxon>Bacteroidota</taxon>
        <taxon>Flavobacteriia</taxon>
        <taxon>Flavobacteriales</taxon>
        <taxon>Flavobacteriaceae</taxon>
        <taxon>Myroides</taxon>
    </lineage>
</organism>
<feature type="transmembrane region" description="Helical" evidence="1">
    <location>
        <begin position="42"/>
        <end position="59"/>
    </location>
</feature>
<gene>
    <name evidence="2" type="ORF">SAMN04488089_104264</name>
</gene>
<evidence type="ECO:0000313" key="3">
    <source>
        <dbReference type="Proteomes" id="UP000183496"/>
    </source>
</evidence>
<protein>
    <submittedName>
        <fullName evidence="2">Uncharacterized protein</fullName>
    </submittedName>
</protein>
<keyword evidence="1" id="KW-1133">Transmembrane helix</keyword>
<sequence length="292" mass="34081">MMPIVTHSNKILHPLFLVCLALLLCNDFWLKEQFSNVITGKLSDFTGLFIFPFFWSAFFPKYTKGIHISTVLLFIWFKSPLSTPVLSWLNGFGLSIGRVIDYTDYMALVSVLLSYYVFNNITIHRSYRSAKVGVIYLSIFSFMATSQIPKVSTFYPIQNKEYYFKGTKRELIQKLNEVQVEKVQEWNNKLTPVQRPIVIDSVNNLIHYELNDQYVLGRLLDIEEEKRDSVYYQSNLVKFVITQDNTRAKITLLEIMVRVQGVGDVDITKLPYPKKEIRAFKRNLISPLKKKF</sequence>
<keyword evidence="1" id="KW-0812">Transmembrane</keyword>
<dbReference type="RefSeq" id="WP_041894004.1">
    <property type="nucleotide sequence ID" value="NZ_CP010817.1"/>
</dbReference>
<feature type="transmembrane region" description="Helical" evidence="1">
    <location>
        <begin position="130"/>
        <end position="148"/>
    </location>
</feature>
<dbReference type="EMBL" id="FOFY01000004">
    <property type="protein sequence ID" value="SEQ63682.1"/>
    <property type="molecule type" value="Genomic_DNA"/>
</dbReference>